<sequence>MKKHLQTLHVLLFFLFSFSSFAQNPTVQQIINSVRQDSLVYFVRELSGNVPTVVNGQTVTIVSRNKNNSANELAKDYIKQKLQSYGITTTIQNFSSTGNNVLGTQPGTQFPNQKFIICAHYDDMPSGSIAPGADDNASGTAAVIEAARILSQYSFPFTIVYALWDEEEQGLVGSNYYATQARNVNDSIVGVVNLDMIAYDSNNDGIVNIHNRSVANSVELYQKMVEVNSQYGINLGIVSYNPGSTYSDHASFWTKNYGAILLIEDDNDFNAYYHTTSDLVQYFNQPYFTKSAKLAIGTFATLALNLNLQIAHTPITSMTQSQPIATTAQITTGLVVGTGISAPRLYYRTSTGSGFGPFNEIVGTNSGGSNYTFNIPAIPLGSIVQYYIAAQDANSTIVKTLPSGGSGFNPPGNVPPSTFYLFYVAPVSVALYDDATNLNNWTSVSGWNTTTLKYVSPPTSFTDSPGGSYPANVSATLTYNNSIDLTGVLGAELEFDTQWDIETDWDYGQVLISTNNGTSWTPLAGNYTNLGTGSFQPPNQPLYDGTQLSWVHEKMSLSSFSGQTIKLRFLLRSDGSVQNDGWYVDNIKISTYNTVIPVELTAFTAISNGNNVELNWSTATETNNSGFEIQRIQMSEVKSQNSWQSIGFVNGKGTTSEPQYYSFTDKNLNAGTYTYRLKQVDFDGSFEYSNEIEVDVLSPDKFVLEQNYPNPFNPTTIISWQSPISGYQTLKVYDILGNEVVTLVNEYKEAGKYKIEFDASNIPSGIYYYKISAGSFSDVKKMMVIK</sequence>
<evidence type="ECO:0000259" key="3">
    <source>
        <dbReference type="Pfam" id="PF18962"/>
    </source>
</evidence>
<dbReference type="InterPro" id="IPR013783">
    <property type="entry name" value="Ig-like_fold"/>
</dbReference>
<dbReference type="InterPro" id="IPR045175">
    <property type="entry name" value="M28_fam"/>
</dbReference>
<reference evidence="4" key="1">
    <citation type="journal article" date="2020" name="mSystems">
        <title>Genome- and Community-Level Interaction Insights into Carbon Utilization and Element Cycling Functions of Hydrothermarchaeota in Hydrothermal Sediment.</title>
        <authorList>
            <person name="Zhou Z."/>
            <person name="Liu Y."/>
            <person name="Xu W."/>
            <person name="Pan J."/>
            <person name="Luo Z.H."/>
            <person name="Li M."/>
        </authorList>
    </citation>
    <scope>NUCLEOTIDE SEQUENCE [LARGE SCALE GENOMIC DNA]</scope>
    <source>
        <strain evidence="4">SpSt-479</strain>
    </source>
</reference>
<dbReference type="NCBIfam" id="TIGR04183">
    <property type="entry name" value="Por_Secre_tail"/>
    <property type="match status" value="1"/>
</dbReference>
<dbReference type="PANTHER" id="PTHR12147:SF26">
    <property type="entry name" value="PEPTIDASE M28 DOMAIN-CONTAINING PROTEIN"/>
    <property type="match status" value="1"/>
</dbReference>
<dbReference type="Gene3D" id="2.60.40.4070">
    <property type="match status" value="1"/>
</dbReference>
<evidence type="ECO:0000256" key="1">
    <source>
        <dbReference type="SAM" id="SignalP"/>
    </source>
</evidence>
<dbReference type="EMBL" id="DSUJ01000011">
    <property type="protein sequence ID" value="HFI92651.1"/>
    <property type="molecule type" value="Genomic_DNA"/>
</dbReference>
<proteinExistence type="predicted"/>
<dbReference type="SUPFAM" id="SSF53187">
    <property type="entry name" value="Zn-dependent exopeptidases"/>
    <property type="match status" value="1"/>
</dbReference>
<dbReference type="Pfam" id="PF18962">
    <property type="entry name" value="Por_Secre_tail"/>
    <property type="match status" value="1"/>
</dbReference>
<dbReference type="Gene3D" id="2.60.120.260">
    <property type="entry name" value="Galactose-binding domain-like"/>
    <property type="match status" value="1"/>
</dbReference>
<feature type="domain" description="Peptidase M28" evidence="2">
    <location>
        <begin position="100"/>
        <end position="295"/>
    </location>
</feature>
<dbReference type="PANTHER" id="PTHR12147">
    <property type="entry name" value="METALLOPEPTIDASE M28 FAMILY MEMBER"/>
    <property type="match status" value="1"/>
</dbReference>
<comment type="caution">
    <text evidence="4">The sequence shown here is derived from an EMBL/GenBank/DDBJ whole genome shotgun (WGS) entry which is preliminary data.</text>
</comment>
<keyword evidence="1" id="KW-0732">Signal</keyword>
<organism evidence="4">
    <name type="scientific">Ignavibacterium album</name>
    <dbReference type="NCBI Taxonomy" id="591197"/>
    <lineage>
        <taxon>Bacteria</taxon>
        <taxon>Pseudomonadati</taxon>
        <taxon>Ignavibacteriota</taxon>
        <taxon>Ignavibacteria</taxon>
        <taxon>Ignavibacteriales</taxon>
        <taxon>Ignavibacteriaceae</taxon>
        <taxon>Ignavibacterium</taxon>
    </lineage>
</organism>
<dbReference type="GO" id="GO:0006508">
    <property type="term" value="P:proteolysis"/>
    <property type="evidence" value="ECO:0007669"/>
    <property type="project" value="InterPro"/>
</dbReference>
<dbReference type="GO" id="GO:0008235">
    <property type="term" value="F:metalloexopeptidase activity"/>
    <property type="evidence" value="ECO:0007669"/>
    <property type="project" value="InterPro"/>
</dbReference>
<dbReference type="Gene3D" id="3.40.630.10">
    <property type="entry name" value="Zn peptidases"/>
    <property type="match status" value="1"/>
</dbReference>
<protein>
    <submittedName>
        <fullName evidence="4">M28 family peptidase</fullName>
    </submittedName>
</protein>
<name>A0A7V2ZME3_9BACT</name>
<dbReference type="InterPro" id="IPR007484">
    <property type="entry name" value="Peptidase_M28"/>
</dbReference>
<evidence type="ECO:0000313" key="4">
    <source>
        <dbReference type="EMBL" id="HFI92651.1"/>
    </source>
</evidence>
<feature type="domain" description="Secretion system C-terminal sorting" evidence="3">
    <location>
        <begin position="708"/>
        <end position="784"/>
    </location>
</feature>
<feature type="signal peptide" evidence="1">
    <location>
        <begin position="1"/>
        <end position="22"/>
    </location>
</feature>
<dbReference type="Gene3D" id="2.60.40.10">
    <property type="entry name" value="Immunoglobulins"/>
    <property type="match status" value="1"/>
</dbReference>
<accession>A0A7V2ZME3</accession>
<gene>
    <name evidence="4" type="ORF">ENS31_14120</name>
</gene>
<dbReference type="Pfam" id="PF04389">
    <property type="entry name" value="Peptidase_M28"/>
    <property type="match status" value="1"/>
</dbReference>
<dbReference type="Pfam" id="PF20773">
    <property type="entry name" value="InhA-like_MAM"/>
    <property type="match status" value="1"/>
</dbReference>
<dbReference type="AlphaFoldDB" id="A0A7V2ZME3"/>
<feature type="chain" id="PRO_5030953753" evidence="1">
    <location>
        <begin position="23"/>
        <end position="786"/>
    </location>
</feature>
<dbReference type="InterPro" id="IPR026444">
    <property type="entry name" value="Secre_tail"/>
</dbReference>
<evidence type="ECO:0000259" key="2">
    <source>
        <dbReference type="Pfam" id="PF04389"/>
    </source>
</evidence>